<evidence type="ECO:0000313" key="3">
    <source>
        <dbReference type="Proteomes" id="UP000094236"/>
    </source>
</evidence>
<dbReference type="PANTHER" id="PTHR28062">
    <property type="entry name" value="K+-H+ EXCHANGE-LIKE PROTEIN"/>
    <property type="match status" value="1"/>
</dbReference>
<dbReference type="Pfam" id="PF10173">
    <property type="entry name" value="Mit_KHE1"/>
    <property type="match status" value="1"/>
</dbReference>
<dbReference type="Proteomes" id="UP000094236">
    <property type="component" value="Unassembled WGS sequence"/>
</dbReference>
<keyword evidence="1" id="KW-0472">Membrane</keyword>
<feature type="transmembrane region" description="Helical" evidence="1">
    <location>
        <begin position="200"/>
        <end position="220"/>
    </location>
</feature>
<dbReference type="PANTHER" id="PTHR28062:SF1">
    <property type="entry name" value="TRANSMEMBRANE PROTEIN"/>
    <property type="match status" value="1"/>
</dbReference>
<keyword evidence="1" id="KW-1133">Transmembrane helix</keyword>
<dbReference type="OrthoDB" id="5562676at2759"/>
<proteinExistence type="predicted"/>
<dbReference type="STRING" id="669874.A0A1E4TQ11"/>
<reference evidence="3" key="1">
    <citation type="submission" date="2016-05" db="EMBL/GenBank/DDBJ databases">
        <title>Comparative genomics of biotechnologically important yeasts.</title>
        <authorList>
            <consortium name="DOE Joint Genome Institute"/>
            <person name="Riley R."/>
            <person name="Haridas S."/>
            <person name="Wolfe K.H."/>
            <person name="Lopes M.R."/>
            <person name="Hittinger C.T."/>
            <person name="Goker M."/>
            <person name="Salamov A."/>
            <person name="Wisecaver J."/>
            <person name="Long T.M."/>
            <person name="Aerts A.L."/>
            <person name="Barry K."/>
            <person name="Choi C."/>
            <person name="Clum A."/>
            <person name="Coughlan A.Y."/>
            <person name="Deshpande S."/>
            <person name="Douglass A.P."/>
            <person name="Hanson S.J."/>
            <person name="Klenk H.-P."/>
            <person name="Labutti K."/>
            <person name="Lapidus A."/>
            <person name="Lindquist E."/>
            <person name="Lipzen A."/>
            <person name="Meier-Kolthoff J.P."/>
            <person name="Ohm R.A."/>
            <person name="Otillar R.P."/>
            <person name="Pangilinan J."/>
            <person name="Peng Y."/>
            <person name="Rokas A."/>
            <person name="Rosa C.A."/>
            <person name="Scheuner C."/>
            <person name="Sibirny A.A."/>
            <person name="Slot J.C."/>
            <person name="Stielow J.B."/>
            <person name="Sun H."/>
            <person name="Kurtzman C.P."/>
            <person name="Blackwell M."/>
            <person name="Grigoriev I.V."/>
            <person name="Jeffries T.W."/>
        </authorList>
    </citation>
    <scope>NUCLEOTIDE SEQUENCE [LARGE SCALE GENOMIC DNA]</scope>
    <source>
        <strain evidence="3">NRRL Y-2460</strain>
    </source>
</reference>
<evidence type="ECO:0000313" key="2">
    <source>
        <dbReference type="EMBL" id="ODV93841.1"/>
    </source>
</evidence>
<dbReference type="InterPro" id="IPR018786">
    <property type="entry name" value="Mit_KHE1"/>
</dbReference>
<sequence>MISRSTTVFSNRIRSIHSVKSSLGYTDFKSIPIYLISIPLTNKKSYIYCKHDRELSHVKAARRIDERLTALVMKGWQKLETSKLRVNVEIVKIVKNLLSRIPFDEELLKSIPSQNLIVREMKMSEMNEEFKQRLNSGSLITKHDKLLIKQKDIKNYSNLDPSKHLVKIPIFYPDSISSKEQIHQQLIEYATSGYKKHFKYLCYNLLFIPVTLPLVLIPIVPNVPGFYLAYRAWCHFNAMMGSKHLSFLLENNAEHLTFKEINLNSLAIYGKTKDEKVLQNIQRLKTGDNTDEYILLGEDVADDVAKAYYAEDLVSELKIALKQENQKLNK</sequence>
<gene>
    <name evidence="2" type="ORF">PACTADRAFT_51592</name>
</gene>
<dbReference type="GO" id="GO:0006813">
    <property type="term" value="P:potassium ion transport"/>
    <property type="evidence" value="ECO:0007669"/>
    <property type="project" value="TreeGrafter"/>
</dbReference>
<evidence type="ECO:0000256" key="1">
    <source>
        <dbReference type="SAM" id="Phobius"/>
    </source>
</evidence>
<dbReference type="GO" id="GO:1902600">
    <property type="term" value="P:proton transmembrane transport"/>
    <property type="evidence" value="ECO:0007669"/>
    <property type="project" value="TreeGrafter"/>
</dbReference>
<keyword evidence="1" id="KW-0812">Transmembrane</keyword>
<dbReference type="GO" id="GO:0005743">
    <property type="term" value="C:mitochondrial inner membrane"/>
    <property type="evidence" value="ECO:0007669"/>
    <property type="project" value="TreeGrafter"/>
</dbReference>
<keyword evidence="3" id="KW-1185">Reference proteome</keyword>
<organism evidence="2 3">
    <name type="scientific">Pachysolen tannophilus NRRL Y-2460</name>
    <dbReference type="NCBI Taxonomy" id="669874"/>
    <lineage>
        <taxon>Eukaryota</taxon>
        <taxon>Fungi</taxon>
        <taxon>Dikarya</taxon>
        <taxon>Ascomycota</taxon>
        <taxon>Saccharomycotina</taxon>
        <taxon>Pichiomycetes</taxon>
        <taxon>Pachysolenaceae</taxon>
        <taxon>Pachysolen</taxon>
    </lineage>
</organism>
<dbReference type="AlphaFoldDB" id="A0A1E4TQ11"/>
<protein>
    <submittedName>
        <fullName evidence="2">Uncharacterized protein</fullName>
    </submittedName>
</protein>
<accession>A0A1E4TQ11</accession>
<dbReference type="EMBL" id="KV454017">
    <property type="protein sequence ID" value="ODV93841.1"/>
    <property type="molecule type" value="Genomic_DNA"/>
</dbReference>
<name>A0A1E4TQ11_PACTA</name>